<name>A0ABW1WTE8_9HYPH</name>
<reference evidence="4" key="1">
    <citation type="journal article" date="2019" name="Int. J. Syst. Evol. Microbiol.">
        <title>The Global Catalogue of Microorganisms (GCM) 10K type strain sequencing project: providing services to taxonomists for standard genome sequencing and annotation.</title>
        <authorList>
            <consortium name="The Broad Institute Genomics Platform"/>
            <consortium name="The Broad Institute Genome Sequencing Center for Infectious Disease"/>
            <person name="Wu L."/>
            <person name="Ma J."/>
        </authorList>
    </citation>
    <scope>NUCLEOTIDE SEQUENCE [LARGE SCALE GENOMIC DNA]</scope>
    <source>
        <strain evidence="4">CCUG 36916</strain>
    </source>
</reference>
<dbReference type="InterPro" id="IPR035897">
    <property type="entry name" value="Toll_tir_struct_dom_sf"/>
</dbReference>
<dbReference type="SUPFAM" id="SSF52200">
    <property type="entry name" value="Toll/Interleukin receptor TIR domain"/>
    <property type="match status" value="1"/>
</dbReference>
<keyword evidence="4" id="KW-1185">Reference proteome</keyword>
<keyword evidence="1" id="KW-0175">Coiled coil</keyword>
<dbReference type="RefSeq" id="WP_192284477.1">
    <property type="nucleotide sequence ID" value="NZ_JBHSTT010000050.1"/>
</dbReference>
<protein>
    <submittedName>
        <fullName evidence="3">TIR domain-containing protein</fullName>
    </submittedName>
</protein>
<dbReference type="Pfam" id="PF13676">
    <property type="entry name" value="TIR_2"/>
    <property type="match status" value="1"/>
</dbReference>
<accession>A0ABW1WTE8</accession>
<dbReference type="Proteomes" id="UP001596237">
    <property type="component" value="Unassembled WGS sequence"/>
</dbReference>
<dbReference type="EMBL" id="JBHSTT010000050">
    <property type="protein sequence ID" value="MFC6390753.1"/>
    <property type="molecule type" value="Genomic_DNA"/>
</dbReference>
<dbReference type="PROSITE" id="PS50104">
    <property type="entry name" value="TIR"/>
    <property type="match status" value="1"/>
</dbReference>
<gene>
    <name evidence="3" type="ORF">ACFQDP_15625</name>
</gene>
<comment type="caution">
    <text evidence="3">The sequence shown here is derived from an EMBL/GenBank/DDBJ whole genome shotgun (WGS) entry which is preliminary data.</text>
</comment>
<feature type="domain" description="TIR" evidence="2">
    <location>
        <begin position="1"/>
        <end position="163"/>
    </location>
</feature>
<dbReference type="Gene3D" id="3.40.50.10140">
    <property type="entry name" value="Toll/interleukin-1 receptor homology (TIR) domain"/>
    <property type="match status" value="1"/>
</dbReference>
<evidence type="ECO:0000313" key="4">
    <source>
        <dbReference type="Proteomes" id="UP001596237"/>
    </source>
</evidence>
<evidence type="ECO:0000259" key="2">
    <source>
        <dbReference type="PROSITE" id="PS50104"/>
    </source>
</evidence>
<organism evidence="3 4">
    <name type="scientific">Methylorubrum zatmanii</name>
    <dbReference type="NCBI Taxonomy" id="29429"/>
    <lineage>
        <taxon>Bacteria</taxon>
        <taxon>Pseudomonadati</taxon>
        <taxon>Pseudomonadota</taxon>
        <taxon>Alphaproteobacteria</taxon>
        <taxon>Hyphomicrobiales</taxon>
        <taxon>Methylobacteriaceae</taxon>
        <taxon>Methylorubrum</taxon>
    </lineage>
</organism>
<proteinExistence type="predicted"/>
<evidence type="ECO:0000256" key="1">
    <source>
        <dbReference type="SAM" id="Coils"/>
    </source>
</evidence>
<evidence type="ECO:0000313" key="3">
    <source>
        <dbReference type="EMBL" id="MFC6390753.1"/>
    </source>
</evidence>
<dbReference type="InterPro" id="IPR000157">
    <property type="entry name" value="TIR_dom"/>
</dbReference>
<sequence>MSRSVFVSHAVKDRELAAQVVALLEEGMGVPEDEIFCTSLKGHDIPAGENFVSYIKSQMQGPKVVILLLTPAYFESKFCISELGAAWVKSHAIFPILVPPLDYADIKDVLLGTQVVKIDDDISYNQLRELLQKEITFTPKSQTKWDVKRRSFLKDIKPILADMPGPSMVSASALEAKDRQLEEARVELDEYEETVQSLKKRLAAVEALKDKAAVAEVSKQFDDTGLTEQLDERTNEIAEYRSTLRGTEMLKYALSAFYGKPYKINRFEDREVFDEAARFGFINGDDEPVWSQRHMKSLRAKLKELGSFISENEGDLGKQVDEDVPLEPENQDFWEYHYNI</sequence>
<feature type="coiled-coil region" evidence="1">
    <location>
        <begin position="174"/>
        <end position="208"/>
    </location>
</feature>